<evidence type="ECO:0000256" key="1">
    <source>
        <dbReference type="SAM" id="SignalP"/>
    </source>
</evidence>
<feature type="signal peptide" evidence="1">
    <location>
        <begin position="1"/>
        <end position="36"/>
    </location>
</feature>
<evidence type="ECO:0000313" key="3">
    <source>
        <dbReference type="Proteomes" id="UP000245202"/>
    </source>
</evidence>
<keyword evidence="1" id="KW-0732">Signal</keyword>
<dbReference type="EMBL" id="BDQX01000430">
    <property type="protein sequence ID" value="GBG11862.1"/>
    <property type="molecule type" value="Genomic_DNA"/>
</dbReference>
<proteinExistence type="predicted"/>
<evidence type="ECO:0000313" key="2">
    <source>
        <dbReference type="EMBL" id="GBG11862.1"/>
    </source>
</evidence>
<dbReference type="Proteomes" id="UP000245202">
    <property type="component" value="Unassembled WGS sequence"/>
</dbReference>
<comment type="caution">
    <text evidence="2">The sequence shown here is derived from an EMBL/GenBank/DDBJ whole genome shotgun (WGS) entry which is preliminary data.</text>
</comment>
<dbReference type="PROSITE" id="PS51257">
    <property type="entry name" value="PROKAR_LIPOPROTEIN"/>
    <property type="match status" value="1"/>
</dbReference>
<organism evidence="2 3">
    <name type="scientific">Paenibacillus agaridevorans</name>
    <dbReference type="NCBI Taxonomy" id="171404"/>
    <lineage>
        <taxon>Bacteria</taxon>
        <taxon>Bacillati</taxon>
        <taxon>Bacillota</taxon>
        <taxon>Bacilli</taxon>
        <taxon>Bacillales</taxon>
        <taxon>Paenibacillaceae</taxon>
        <taxon>Paenibacillus</taxon>
    </lineage>
</organism>
<feature type="chain" id="PRO_5015336032" description="Lipoprotein" evidence="1">
    <location>
        <begin position="37"/>
        <end position="166"/>
    </location>
</feature>
<evidence type="ECO:0008006" key="4">
    <source>
        <dbReference type="Google" id="ProtNLM"/>
    </source>
</evidence>
<protein>
    <recommendedName>
        <fullName evidence="4">Lipoprotein</fullName>
    </recommendedName>
</protein>
<gene>
    <name evidence="2" type="ORF">PAT3040_06712</name>
</gene>
<keyword evidence="3" id="KW-1185">Reference proteome</keyword>
<name>A0A2R5EYT3_9BACL</name>
<sequence>MKKNSKLVTTTWKRAGLAATAMALVFAMGCSNIEQAIQETEEGEVTITTGEGKEVTLSSKADIPEGFPSDVPLPDEIEVTSSISASDSITVTIETEMPYDEAVALYVDYTQQAGYSEVSRMGDDNSIHYSSQKGTERFIFTLQRDLEDNKTVTGALVYSNNPKTEQ</sequence>
<reference evidence="2 3" key="1">
    <citation type="submission" date="2017-08" db="EMBL/GenBank/DDBJ databases">
        <title>Substantial Increase in Enzyme Production by Combined Drug-Resistance Mutations in Paenibacillus agaridevorans.</title>
        <authorList>
            <person name="Tanaka Y."/>
            <person name="Funane K."/>
            <person name="Hosaka T."/>
            <person name="Shiwa Y."/>
            <person name="Fujita N."/>
            <person name="Miyazaki T."/>
            <person name="Yoshikawa H."/>
            <person name="Murakami K."/>
            <person name="Kasahara K."/>
            <person name="Inaoka T."/>
            <person name="Hiraga Y."/>
            <person name="Ochi K."/>
        </authorList>
    </citation>
    <scope>NUCLEOTIDE SEQUENCE [LARGE SCALE GENOMIC DNA]</scope>
    <source>
        <strain evidence="2 3">T-3040</strain>
    </source>
</reference>
<dbReference type="RefSeq" id="WP_108996064.1">
    <property type="nucleotide sequence ID" value="NZ_BDQX01000430.1"/>
</dbReference>
<dbReference type="AlphaFoldDB" id="A0A2R5EYT3"/>
<accession>A0A2R5EYT3</accession>